<dbReference type="GO" id="GO:0002098">
    <property type="term" value="P:tRNA wobble uridine modification"/>
    <property type="evidence" value="ECO:0007669"/>
    <property type="project" value="TreeGrafter"/>
</dbReference>
<protein>
    <recommendedName>
        <fullName evidence="10">Methylenetetrahydrofolate--tRNA-(uracil-5-)-methyltransferase TrmFO</fullName>
        <ecNumber evidence="10">2.1.1.74</ecNumber>
    </recommendedName>
    <alternativeName>
        <fullName evidence="10">Folate-dependent tRNA (uracil-5-)-methyltransferase</fullName>
    </alternativeName>
    <alternativeName>
        <fullName evidence="10">Folate-dependent tRNA(M-5-U54)-methyltransferase</fullName>
    </alternativeName>
</protein>
<dbReference type="InParanoid" id="A0A330L2T7"/>
<accession>A0A330L2T7</accession>
<evidence type="ECO:0000256" key="3">
    <source>
        <dbReference type="ARBA" id="ARBA00022603"/>
    </source>
</evidence>
<dbReference type="Pfam" id="PF01134">
    <property type="entry name" value="GIDA"/>
    <property type="match status" value="1"/>
</dbReference>
<dbReference type="EC" id="2.1.1.74" evidence="10"/>
<evidence type="ECO:0000313" key="13">
    <source>
        <dbReference type="Proteomes" id="UP000248168"/>
    </source>
</evidence>
<evidence type="ECO:0000256" key="10">
    <source>
        <dbReference type="HAMAP-Rule" id="MF_01037"/>
    </source>
</evidence>
<dbReference type="EMBL" id="OUNR01000001">
    <property type="protein sequence ID" value="SPP64050.1"/>
    <property type="molecule type" value="Genomic_DNA"/>
</dbReference>
<keyword evidence="3 10" id="KW-0489">Methyltransferase</keyword>
<feature type="domain" description="MnmG N-terminal" evidence="11">
    <location>
        <begin position="6"/>
        <end position="368"/>
    </location>
</feature>
<keyword evidence="5 10" id="KW-0808">Transferase</keyword>
<name>A0A330L2T7_9BACT</name>
<dbReference type="PRINTS" id="PR00411">
    <property type="entry name" value="PNDRDTASEI"/>
</dbReference>
<dbReference type="NCBIfam" id="NF003739">
    <property type="entry name" value="PRK05335.1"/>
    <property type="match status" value="1"/>
</dbReference>
<comment type="catalytic activity">
    <reaction evidence="10">
        <text>uridine(54) in tRNA + (6R)-5,10-methylene-5,6,7,8-tetrahydrofolate + NADPH + H(+) = 5-methyluridine(54) in tRNA + (6S)-5,6,7,8-tetrahydrofolate + NADP(+)</text>
        <dbReference type="Rhea" id="RHEA:62372"/>
        <dbReference type="Rhea" id="RHEA-COMP:10167"/>
        <dbReference type="Rhea" id="RHEA-COMP:10193"/>
        <dbReference type="ChEBI" id="CHEBI:15378"/>
        <dbReference type="ChEBI" id="CHEBI:15636"/>
        <dbReference type="ChEBI" id="CHEBI:57453"/>
        <dbReference type="ChEBI" id="CHEBI:57783"/>
        <dbReference type="ChEBI" id="CHEBI:58349"/>
        <dbReference type="ChEBI" id="CHEBI:65315"/>
        <dbReference type="ChEBI" id="CHEBI:74447"/>
        <dbReference type="EC" id="2.1.1.74"/>
    </reaction>
</comment>
<comment type="subcellular location">
    <subcellularLocation>
        <location evidence="10">Cytoplasm</location>
    </subcellularLocation>
</comment>
<dbReference type="InterPro" id="IPR004417">
    <property type="entry name" value="TrmFO"/>
</dbReference>
<dbReference type="InterPro" id="IPR036188">
    <property type="entry name" value="FAD/NAD-bd_sf"/>
</dbReference>
<dbReference type="HAMAP" id="MF_01037">
    <property type="entry name" value="TrmFO"/>
    <property type="match status" value="1"/>
</dbReference>
<keyword evidence="6 10" id="KW-0819">tRNA processing</keyword>
<keyword evidence="7 10" id="KW-0274">FAD</keyword>
<evidence type="ECO:0000256" key="4">
    <source>
        <dbReference type="ARBA" id="ARBA00022630"/>
    </source>
</evidence>
<dbReference type="AlphaFoldDB" id="A0A330L2T7"/>
<dbReference type="GO" id="GO:0030488">
    <property type="term" value="P:tRNA methylation"/>
    <property type="evidence" value="ECO:0007669"/>
    <property type="project" value="TreeGrafter"/>
</dbReference>
<comment type="catalytic activity">
    <reaction evidence="10">
        <text>uridine(54) in tRNA + (6R)-5,10-methylene-5,6,7,8-tetrahydrofolate + NADH + H(+) = 5-methyluridine(54) in tRNA + (6S)-5,6,7,8-tetrahydrofolate + NAD(+)</text>
        <dbReference type="Rhea" id="RHEA:16873"/>
        <dbReference type="Rhea" id="RHEA-COMP:10167"/>
        <dbReference type="Rhea" id="RHEA-COMP:10193"/>
        <dbReference type="ChEBI" id="CHEBI:15378"/>
        <dbReference type="ChEBI" id="CHEBI:15636"/>
        <dbReference type="ChEBI" id="CHEBI:57453"/>
        <dbReference type="ChEBI" id="CHEBI:57540"/>
        <dbReference type="ChEBI" id="CHEBI:57945"/>
        <dbReference type="ChEBI" id="CHEBI:65315"/>
        <dbReference type="ChEBI" id="CHEBI:74447"/>
        <dbReference type="EC" id="2.1.1.74"/>
    </reaction>
</comment>
<evidence type="ECO:0000256" key="6">
    <source>
        <dbReference type="ARBA" id="ARBA00022694"/>
    </source>
</evidence>
<evidence type="ECO:0000256" key="8">
    <source>
        <dbReference type="ARBA" id="ARBA00022857"/>
    </source>
</evidence>
<dbReference type="SUPFAM" id="SSF51905">
    <property type="entry name" value="FAD/NAD(P)-binding domain"/>
    <property type="match status" value="1"/>
</dbReference>
<keyword evidence="9 10" id="KW-0520">NAD</keyword>
<evidence type="ECO:0000256" key="7">
    <source>
        <dbReference type="ARBA" id="ARBA00022827"/>
    </source>
</evidence>
<dbReference type="InterPro" id="IPR040131">
    <property type="entry name" value="MnmG_N"/>
</dbReference>
<dbReference type="InterPro" id="IPR002218">
    <property type="entry name" value="MnmG-rel"/>
</dbReference>
<proteinExistence type="inferred from homology"/>
<keyword evidence="2 10" id="KW-0963">Cytoplasm</keyword>
<gene>
    <name evidence="10 12" type="primary">trmFO</name>
    <name evidence="12" type="ORF">NITLEN_11136</name>
</gene>
<evidence type="ECO:0000259" key="11">
    <source>
        <dbReference type="Pfam" id="PF01134"/>
    </source>
</evidence>
<keyword evidence="8 10" id="KW-0521">NADP</keyword>
<dbReference type="GO" id="GO:0005829">
    <property type="term" value="C:cytosol"/>
    <property type="evidence" value="ECO:0007669"/>
    <property type="project" value="TreeGrafter"/>
</dbReference>
<comment type="function">
    <text evidence="10">Catalyzes the folate-dependent formation of 5-methyl-uridine at position 54 (M-5-U54) in all tRNAs.</text>
</comment>
<organism evidence="12 13">
    <name type="scientific">Nitrospira lenta</name>
    <dbReference type="NCBI Taxonomy" id="1436998"/>
    <lineage>
        <taxon>Bacteria</taxon>
        <taxon>Pseudomonadati</taxon>
        <taxon>Nitrospirota</taxon>
        <taxon>Nitrospiria</taxon>
        <taxon>Nitrospirales</taxon>
        <taxon>Nitrospiraceae</taxon>
        <taxon>Nitrospira</taxon>
    </lineage>
</organism>
<comment type="cofactor">
    <cofactor evidence="1 10">
        <name>FAD</name>
        <dbReference type="ChEBI" id="CHEBI:57692"/>
    </cofactor>
</comment>
<dbReference type="PANTHER" id="PTHR11806">
    <property type="entry name" value="GLUCOSE INHIBITED DIVISION PROTEIN A"/>
    <property type="match status" value="1"/>
</dbReference>
<dbReference type="NCBIfam" id="TIGR00137">
    <property type="entry name" value="gid_trmFO"/>
    <property type="match status" value="1"/>
</dbReference>
<dbReference type="Gene3D" id="3.50.50.60">
    <property type="entry name" value="FAD/NAD(P)-binding domain"/>
    <property type="match status" value="2"/>
</dbReference>
<evidence type="ECO:0000256" key="1">
    <source>
        <dbReference type="ARBA" id="ARBA00001974"/>
    </source>
</evidence>
<keyword evidence="13" id="KW-1185">Reference proteome</keyword>
<reference evidence="13" key="1">
    <citation type="submission" date="2018-04" db="EMBL/GenBank/DDBJ databases">
        <authorList>
            <person name="Lucker S."/>
            <person name="Sakoula D."/>
        </authorList>
    </citation>
    <scope>NUCLEOTIDE SEQUENCE [LARGE SCALE GENOMIC DNA]</scope>
</reference>
<feature type="binding site" evidence="10">
    <location>
        <begin position="11"/>
        <end position="16"/>
    </location>
    <ligand>
        <name>FAD</name>
        <dbReference type="ChEBI" id="CHEBI:57692"/>
    </ligand>
</feature>
<evidence type="ECO:0000256" key="2">
    <source>
        <dbReference type="ARBA" id="ARBA00022490"/>
    </source>
</evidence>
<comment type="similarity">
    <text evidence="10">Belongs to the MnmG family. TrmFO subfamily.</text>
</comment>
<dbReference type="GO" id="GO:0047151">
    <property type="term" value="F:tRNA (uracil(54)-C5)-methyltransferase activity, 5,10-methylenetetrahydrofolate-dependent"/>
    <property type="evidence" value="ECO:0007669"/>
    <property type="project" value="UniProtKB-UniRule"/>
</dbReference>
<evidence type="ECO:0000256" key="5">
    <source>
        <dbReference type="ARBA" id="ARBA00022679"/>
    </source>
</evidence>
<dbReference type="GO" id="GO:0050660">
    <property type="term" value="F:flavin adenine dinucleotide binding"/>
    <property type="evidence" value="ECO:0007669"/>
    <property type="project" value="UniProtKB-UniRule"/>
</dbReference>
<evidence type="ECO:0000313" key="12">
    <source>
        <dbReference type="EMBL" id="SPP64050.1"/>
    </source>
</evidence>
<keyword evidence="4 10" id="KW-0285">Flavoprotein</keyword>
<dbReference type="PANTHER" id="PTHR11806:SF2">
    <property type="entry name" value="METHYLENETETRAHYDROFOLATE--TRNA-(URACIL-5-)-METHYLTRANSFERASE TRMFO"/>
    <property type="match status" value="1"/>
</dbReference>
<dbReference type="Proteomes" id="UP000248168">
    <property type="component" value="Unassembled WGS sequence"/>
</dbReference>
<sequence length="440" mass="48440">MGMRDDVVIIGGGLAGSEAAWQAANRGAKVTLYEMRPKEMTKAHKTGGLAELVCSNSLGSADPLNAPGILKEEMRRLGSLIITSAEQARVPAGSALAVDRDQFSLKITQALESHPNVRILHEEITEIPTDCLCIIATGPLTSDKLSASIRAVTQSHHLYFFDAISPIIDAESINMDIVFAASRYDKGGADYLNCPMDEAQYNTFYDALMAAEKVQPKEFEKTPYFEACIPIEVMAERGRQTMLFGPLKPVGLEDPRTGRRPTAVIQLRTENVHRTCYNMVGFQTKLTYPEQKRVFRMIPGLEQAEFLRYGSLHRNTFINSPQLLLNTLQFKSRGTLFFAGQLVGVEGYTESAAMGGFAGINAARALTGLPLVTPPATTAHGCLVGHVASSDPKHFQPMNTNYGLFPPLAQPTRDKEKKRQLIAQRAREDFERWMTQSALS</sequence>
<evidence type="ECO:0000256" key="9">
    <source>
        <dbReference type="ARBA" id="ARBA00023027"/>
    </source>
</evidence>